<keyword evidence="2" id="KW-0732">Signal</keyword>
<organism evidence="3 4">
    <name type="scientific">Aeromonas diversa CDC 2478-85</name>
    <dbReference type="NCBI Taxonomy" id="1268237"/>
    <lineage>
        <taxon>Bacteria</taxon>
        <taxon>Pseudomonadati</taxon>
        <taxon>Pseudomonadota</taxon>
        <taxon>Gammaproteobacteria</taxon>
        <taxon>Aeromonadales</taxon>
        <taxon>Aeromonadaceae</taxon>
        <taxon>Aeromonas</taxon>
    </lineage>
</organism>
<evidence type="ECO:0000256" key="2">
    <source>
        <dbReference type="ARBA" id="ARBA00022729"/>
    </source>
</evidence>
<dbReference type="InterPro" id="IPR010980">
    <property type="entry name" value="Cyt_c/b562"/>
</dbReference>
<evidence type="ECO:0000313" key="4">
    <source>
        <dbReference type="Proteomes" id="UP000023775"/>
    </source>
</evidence>
<gene>
    <name evidence="3" type="ORF">G114_13388</name>
</gene>
<dbReference type="GO" id="GO:0020037">
    <property type="term" value="F:heme binding"/>
    <property type="evidence" value="ECO:0007669"/>
    <property type="project" value="InterPro"/>
</dbReference>
<evidence type="ECO:0000256" key="1">
    <source>
        <dbReference type="ARBA" id="ARBA00005523"/>
    </source>
</evidence>
<dbReference type="GO" id="GO:0022900">
    <property type="term" value="P:electron transport chain"/>
    <property type="evidence" value="ECO:0007669"/>
    <property type="project" value="InterPro"/>
</dbReference>
<dbReference type="GO" id="GO:0009055">
    <property type="term" value="F:electron transfer activity"/>
    <property type="evidence" value="ECO:0007669"/>
    <property type="project" value="InterPro"/>
</dbReference>
<protein>
    <recommendedName>
        <fullName evidence="5">Soluble cytochrome b562</fullName>
    </recommendedName>
</protein>
<proteinExistence type="inferred from homology"/>
<dbReference type="SUPFAM" id="SSF47175">
    <property type="entry name" value="Cytochromes"/>
    <property type="match status" value="1"/>
</dbReference>
<evidence type="ECO:0008006" key="5">
    <source>
        <dbReference type="Google" id="ProtNLM"/>
    </source>
</evidence>
<reference evidence="3 4" key="1">
    <citation type="journal article" date="2013" name="Genome Announc.">
        <title>Draft Genome Sequence of the Aeromonas diversa Type Strain.</title>
        <authorList>
            <person name="Farfan M."/>
            <person name="Spataro N."/>
            <person name="Sanglas A."/>
            <person name="Albarral V."/>
            <person name="Loren J.G."/>
            <person name="Bosch E."/>
            <person name="Fuste M.C."/>
        </authorList>
    </citation>
    <scope>NUCLEOTIDE SEQUENCE [LARGE SCALE GENOMIC DNA]</scope>
    <source>
        <strain evidence="3 4">2478-85</strain>
    </source>
</reference>
<sequence>MSSFAVDYKETIMLKTLLLPLVIGAIALPALPALAGDLEQPMKKIGFNYKQALKADDAATMEKHLVAMKSEVEEAKGRQMPAAKKEKFLQGLDEVQKELDASLAALKAGDEAKARQHLSRINDLKKEYHQYAKQKG</sequence>
<dbReference type="AlphaFoldDB" id="N9VJ56"/>
<dbReference type="Gene3D" id="1.20.120.10">
    <property type="entry name" value="Cytochrome c/b562"/>
    <property type="match status" value="1"/>
</dbReference>
<dbReference type="GO" id="GO:0042597">
    <property type="term" value="C:periplasmic space"/>
    <property type="evidence" value="ECO:0007669"/>
    <property type="project" value="InterPro"/>
</dbReference>
<dbReference type="PATRIC" id="fig|1268237.3.peg.2636"/>
<evidence type="ECO:0000313" key="3">
    <source>
        <dbReference type="EMBL" id="ENY71436.1"/>
    </source>
</evidence>
<comment type="similarity">
    <text evidence="1">Belongs to the cytochrome b562 family.</text>
</comment>
<keyword evidence="4" id="KW-1185">Reference proteome</keyword>
<name>N9VJ56_9GAMM</name>
<dbReference type="eggNOG" id="COG3783">
    <property type="taxonomic scope" value="Bacteria"/>
</dbReference>
<comment type="caution">
    <text evidence="3">The sequence shown here is derived from an EMBL/GenBank/DDBJ whole genome shotgun (WGS) entry which is preliminary data.</text>
</comment>
<dbReference type="EMBL" id="APVG01000035">
    <property type="protein sequence ID" value="ENY71436.1"/>
    <property type="molecule type" value="Genomic_DNA"/>
</dbReference>
<dbReference type="Pfam" id="PF07361">
    <property type="entry name" value="Cytochrom_B562"/>
    <property type="match status" value="1"/>
</dbReference>
<dbReference type="InterPro" id="IPR009155">
    <property type="entry name" value="Cyt_b562"/>
</dbReference>
<dbReference type="GO" id="GO:0005506">
    <property type="term" value="F:iron ion binding"/>
    <property type="evidence" value="ECO:0007669"/>
    <property type="project" value="InterPro"/>
</dbReference>
<dbReference type="Proteomes" id="UP000023775">
    <property type="component" value="Unassembled WGS sequence"/>
</dbReference>
<accession>N9VJ56</accession>